<accession>A0A1V8T6T2</accession>
<feature type="region of interest" description="Disordered" evidence="1">
    <location>
        <begin position="1"/>
        <end position="88"/>
    </location>
</feature>
<keyword evidence="3" id="KW-1185">Reference proteome</keyword>
<feature type="compositionally biased region" description="Polar residues" evidence="1">
    <location>
        <begin position="323"/>
        <end position="334"/>
    </location>
</feature>
<dbReference type="Proteomes" id="UP000192596">
    <property type="component" value="Unassembled WGS sequence"/>
</dbReference>
<feature type="compositionally biased region" description="Basic residues" evidence="1">
    <location>
        <begin position="20"/>
        <end position="29"/>
    </location>
</feature>
<evidence type="ECO:0000256" key="1">
    <source>
        <dbReference type="SAM" id="MobiDB-lite"/>
    </source>
</evidence>
<name>A0A1V8T6T2_9PEZI</name>
<feature type="compositionally biased region" description="Basic and acidic residues" evidence="1">
    <location>
        <begin position="305"/>
        <end position="322"/>
    </location>
</feature>
<feature type="region of interest" description="Disordered" evidence="1">
    <location>
        <begin position="125"/>
        <end position="147"/>
    </location>
</feature>
<dbReference type="AlphaFoldDB" id="A0A1V8T6T2"/>
<dbReference type="InParanoid" id="A0A1V8T6T2"/>
<dbReference type="EMBL" id="NAJO01000015">
    <property type="protein sequence ID" value="OQO06971.1"/>
    <property type="molecule type" value="Genomic_DNA"/>
</dbReference>
<sequence length="402" mass="44683">MALPSAAAKQKKSGADPPIKRSRGIKVKKAVPTPEPGRSVTPAIESKLAQHDPDPPQKQSRGVKVKDKIASEGGSHSPSPAIKQEIKAEHPLVPTVKLEDIKIKKENNDEDLLQRAKTVATIKSEYPTRGGTPPVKPSKQIPFPEKPRPKVEELQPVRMRTVHEITAIRREIGKALEREFSGLNKLMKYAPKLSGEAQAELERDTALKYAEDRVAKGIHISCEFREFEGYVAPVSRKDNSEHEADKAERFDKQLASMMNVYEQEKPRMPEPKVFAQQKLATPRKSMPGQAAELFQGKKPVAKGGPVDRDASRTMTPDWRDRSVTGTSASYTPQPEQEAVACWELGFDTKSSPAEWIWKQSGGWSELVPTPMIKVEAGGKRKLESIEEIEEQGSPRAKKMKLV</sequence>
<proteinExistence type="predicted"/>
<organism evidence="2 3">
    <name type="scientific">Cryoendolithus antarcticus</name>
    <dbReference type="NCBI Taxonomy" id="1507870"/>
    <lineage>
        <taxon>Eukaryota</taxon>
        <taxon>Fungi</taxon>
        <taxon>Dikarya</taxon>
        <taxon>Ascomycota</taxon>
        <taxon>Pezizomycotina</taxon>
        <taxon>Dothideomycetes</taxon>
        <taxon>Dothideomycetidae</taxon>
        <taxon>Cladosporiales</taxon>
        <taxon>Cladosporiaceae</taxon>
        <taxon>Cryoendolithus</taxon>
    </lineage>
</organism>
<gene>
    <name evidence="2" type="ORF">B0A48_07537</name>
</gene>
<evidence type="ECO:0000313" key="2">
    <source>
        <dbReference type="EMBL" id="OQO06971.1"/>
    </source>
</evidence>
<comment type="caution">
    <text evidence="2">The sequence shown here is derived from an EMBL/GenBank/DDBJ whole genome shotgun (WGS) entry which is preliminary data.</text>
</comment>
<feature type="region of interest" description="Disordered" evidence="1">
    <location>
        <begin position="299"/>
        <end position="334"/>
    </location>
</feature>
<protein>
    <submittedName>
        <fullName evidence="2">Uncharacterized protein</fullName>
    </submittedName>
</protein>
<evidence type="ECO:0000313" key="3">
    <source>
        <dbReference type="Proteomes" id="UP000192596"/>
    </source>
</evidence>
<reference evidence="3" key="1">
    <citation type="submission" date="2017-03" db="EMBL/GenBank/DDBJ databases">
        <title>Genomes of endolithic fungi from Antarctica.</title>
        <authorList>
            <person name="Coleine C."/>
            <person name="Masonjones S."/>
            <person name="Stajich J.E."/>
        </authorList>
    </citation>
    <scope>NUCLEOTIDE SEQUENCE [LARGE SCALE GENOMIC DNA]</scope>
    <source>
        <strain evidence="3">CCFEE 5527</strain>
    </source>
</reference>